<organism evidence="3 4">
    <name type="scientific">Tilletia horrida</name>
    <dbReference type="NCBI Taxonomy" id="155126"/>
    <lineage>
        <taxon>Eukaryota</taxon>
        <taxon>Fungi</taxon>
        <taxon>Dikarya</taxon>
        <taxon>Basidiomycota</taxon>
        <taxon>Ustilaginomycotina</taxon>
        <taxon>Exobasidiomycetes</taxon>
        <taxon>Tilletiales</taxon>
        <taxon>Tilletiaceae</taxon>
        <taxon>Tilletia</taxon>
    </lineage>
</organism>
<evidence type="ECO:0000256" key="2">
    <source>
        <dbReference type="SAM" id="Phobius"/>
    </source>
</evidence>
<dbReference type="AlphaFoldDB" id="A0AAN6GW93"/>
<feature type="region of interest" description="Disordered" evidence="1">
    <location>
        <begin position="1"/>
        <end position="70"/>
    </location>
</feature>
<keyword evidence="4" id="KW-1185">Reference proteome</keyword>
<evidence type="ECO:0000313" key="3">
    <source>
        <dbReference type="EMBL" id="KAK0556215.1"/>
    </source>
</evidence>
<protein>
    <submittedName>
        <fullName evidence="3">Uncharacterized protein</fullName>
    </submittedName>
</protein>
<evidence type="ECO:0000313" key="4">
    <source>
        <dbReference type="Proteomes" id="UP001176517"/>
    </source>
</evidence>
<feature type="region of interest" description="Disordered" evidence="1">
    <location>
        <begin position="462"/>
        <end position="507"/>
    </location>
</feature>
<reference evidence="3" key="1">
    <citation type="journal article" date="2023" name="PhytoFront">
        <title>Draft Genome Resources of Seven Strains of Tilletia horrida, Causal Agent of Kernel Smut of Rice.</title>
        <authorList>
            <person name="Khanal S."/>
            <person name="Antony Babu S."/>
            <person name="Zhou X.G."/>
        </authorList>
    </citation>
    <scope>NUCLEOTIDE SEQUENCE</scope>
    <source>
        <strain evidence="3">TX6</strain>
    </source>
</reference>
<dbReference type="Proteomes" id="UP001176517">
    <property type="component" value="Unassembled WGS sequence"/>
</dbReference>
<feature type="compositionally biased region" description="Basic and acidic residues" evidence="1">
    <location>
        <begin position="493"/>
        <end position="507"/>
    </location>
</feature>
<proteinExistence type="predicted"/>
<dbReference type="EMBL" id="JAPDMZ010000018">
    <property type="protein sequence ID" value="KAK0556215.1"/>
    <property type="molecule type" value="Genomic_DNA"/>
</dbReference>
<keyword evidence="2" id="KW-0812">Transmembrane</keyword>
<comment type="caution">
    <text evidence="3">The sequence shown here is derived from an EMBL/GenBank/DDBJ whole genome shotgun (WGS) entry which is preliminary data.</text>
</comment>
<feature type="transmembrane region" description="Helical" evidence="2">
    <location>
        <begin position="97"/>
        <end position="120"/>
    </location>
</feature>
<evidence type="ECO:0000256" key="1">
    <source>
        <dbReference type="SAM" id="MobiDB-lite"/>
    </source>
</evidence>
<feature type="compositionally biased region" description="Low complexity" evidence="1">
    <location>
        <begin position="42"/>
        <end position="62"/>
    </location>
</feature>
<gene>
    <name evidence="3" type="ORF">OC846_001309</name>
</gene>
<keyword evidence="2" id="KW-1133">Transmembrane helix</keyword>
<accession>A0AAN6GW93</accession>
<keyword evidence="2" id="KW-0472">Membrane</keyword>
<name>A0AAN6GW93_9BASI</name>
<sequence>MVSSPSPQSKLEAKQEAQSTSIRDIPALRPEVTMPAQRRKATSTARSSSSSKAPQLSSAPAARANVKPRKSSENEDFIPHFLAGLIRPFKIMWTFRFLFVYFGGFLLGLWLVMSMMNFVLRLLNLHNPLLSGFKAFGNLFSSKGSGSTALLFGAASNMSICSAPLASVWLSHCAKQKRSERELRRRLGLAESAEYTAKFTSGMVDLVAQTPHAQYVQRVSNGAYTLSQAFRMRATVPSAPQIASDLDKIGEETEKMVDSIIEVEVQGRVAVSDMMAGNKELKMMLEQQRRYSADVIERRLDRFVDSTDGLLATLQEQLISAQQSASRVMSIQRSLRGKLLLEQSDLQEQDIADRDARSLVSSLRRVFESRQQDGLSEIIKPLSPLESHRLQKNLDLLNVAMDDIQAWQSQLSEYSVYLRSYRSQVSARKRQLSVHQWSSEGLSIEHRIEAIGRLLEPAQQRLAQLEQGRAEDDSAKSASGKKGQPKSLPPVIEGKDGGNKEQPEHPV</sequence>